<dbReference type="SUPFAM" id="SSF51905">
    <property type="entry name" value="FAD/NAD(P)-binding domain"/>
    <property type="match status" value="1"/>
</dbReference>
<comment type="cofactor">
    <cofactor evidence="1">
        <name>FAD</name>
        <dbReference type="ChEBI" id="CHEBI:57692"/>
    </cofactor>
</comment>
<evidence type="ECO:0000313" key="7">
    <source>
        <dbReference type="EMBL" id="SUZ69131.1"/>
    </source>
</evidence>
<dbReference type="InterPro" id="IPR006311">
    <property type="entry name" value="TAT_signal"/>
</dbReference>
<dbReference type="InterPro" id="IPR006076">
    <property type="entry name" value="FAD-dep_OxRdtase"/>
</dbReference>
<dbReference type="EMBL" id="UINC01001053">
    <property type="protein sequence ID" value="SUZ69131.1"/>
    <property type="molecule type" value="Genomic_DNA"/>
</dbReference>
<gene>
    <name evidence="7" type="ORF">METZ01_LOCUS21985</name>
</gene>
<dbReference type="PANTHER" id="PTHR11530">
    <property type="entry name" value="D-AMINO ACID OXIDASE"/>
    <property type="match status" value="1"/>
</dbReference>
<dbReference type="PROSITE" id="PS51257">
    <property type="entry name" value="PROKAR_LIPOPROTEIN"/>
    <property type="match status" value="1"/>
</dbReference>
<accession>A0A381PQ22</accession>
<feature type="non-terminal residue" evidence="7">
    <location>
        <position position="266"/>
    </location>
</feature>
<evidence type="ECO:0000256" key="1">
    <source>
        <dbReference type="ARBA" id="ARBA00001974"/>
    </source>
</evidence>
<feature type="domain" description="FAD dependent oxidoreductase" evidence="6">
    <location>
        <begin position="118"/>
        <end position="260"/>
    </location>
</feature>
<organism evidence="7">
    <name type="scientific">marine metagenome</name>
    <dbReference type="NCBI Taxonomy" id="408172"/>
    <lineage>
        <taxon>unclassified sequences</taxon>
        <taxon>metagenomes</taxon>
        <taxon>ecological metagenomes</taxon>
    </lineage>
</organism>
<evidence type="ECO:0000256" key="2">
    <source>
        <dbReference type="ARBA" id="ARBA00006730"/>
    </source>
</evidence>
<evidence type="ECO:0000256" key="4">
    <source>
        <dbReference type="ARBA" id="ARBA00022827"/>
    </source>
</evidence>
<dbReference type="PANTHER" id="PTHR11530:SF11">
    <property type="entry name" value="D-ASPARTATE OXIDASE"/>
    <property type="match status" value="1"/>
</dbReference>
<dbReference type="InterPro" id="IPR023209">
    <property type="entry name" value="DAO"/>
</dbReference>
<dbReference type="InterPro" id="IPR036188">
    <property type="entry name" value="FAD/NAD-bd_sf"/>
</dbReference>
<evidence type="ECO:0000256" key="5">
    <source>
        <dbReference type="ARBA" id="ARBA00023002"/>
    </source>
</evidence>
<protein>
    <recommendedName>
        <fullName evidence="6">FAD dependent oxidoreductase domain-containing protein</fullName>
    </recommendedName>
</protein>
<sequence length="266" mass="29276">MNKPKLSTRRRLLKAITGSTLLAGLGGCANITGSGLNNYKRPLSRGPFFAPRITRDRIVRVIVGLRPYRPSGFVVKREKYDDKIVIHNYGHGGGGISLSWGSSALAVRESAGITIGEAAVVGSGIMGLTTARLLQDAGWKVTIYTRDVSRHSVSNVGAGQWAPTGVFEEGVASETFEAQYKYAARIAHHAYQNLSGANYGIRFTENYYLGNEPSKSSYYLRELPELFTSVKDLKPNEHPFPVGYVTQTVTMIIEPATFLRRIRDDF</sequence>
<keyword evidence="4" id="KW-0274">FAD</keyword>
<dbReference type="GO" id="GO:0071949">
    <property type="term" value="F:FAD binding"/>
    <property type="evidence" value="ECO:0007669"/>
    <property type="project" value="InterPro"/>
</dbReference>
<dbReference type="Pfam" id="PF01266">
    <property type="entry name" value="DAO"/>
    <property type="match status" value="1"/>
</dbReference>
<keyword evidence="5" id="KW-0560">Oxidoreductase</keyword>
<dbReference type="GO" id="GO:0019478">
    <property type="term" value="P:D-amino acid catabolic process"/>
    <property type="evidence" value="ECO:0007669"/>
    <property type="project" value="TreeGrafter"/>
</dbReference>
<dbReference type="GO" id="GO:0005737">
    <property type="term" value="C:cytoplasm"/>
    <property type="evidence" value="ECO:0007669"/>
    <property type="project" value="TreeGrafter"/>
</dbReference>
<dbReference type="PROSITE" id="PS51318">
    <property type="entry name" value="TAT"/>
    <property type="match status" value="1"/>
</dbReference>
<keyword evidence="3" id="KW-0285">Flavoprotein</keyword>
<name>A0A381PQ22_9ZZZZ</name>
<proteinExistence type="inferred from homology"/>
<dbReference type="Gene3D" id="3.40.50.720">
    <property type="entry name" value="NAD(P)-binding Rossmann-like Domain"/>
    <property type="match status" value="2"/>
</dbReference>
<reference evidence="7" key="1">
    <citation type="submission" date="2018-05" db="EMBL/GenBank/DDBJ databases">
        <authorList>
            <person name="Lanie J.A."/>
            <person name="Ng W.-L."/>
            <person name="Kazmierczak K.M."/>
            <person name="Andrzejewski T.M."/>
            <person name="Davidsen T.M."/>
            <person name="Wayne K.J."/>
            <person name="Tettelin H."/>
            <person name="Glass J.I."/>
            <person name="Rusch D."/>
            <person name="Podicherti R."/>
            <person name="Tsui H.-C.T."/>
            <person name="Winkler M.E."/>
        </authorList>
    </citation>
    <scope>NUCLEOTIDE SEQUENCE</scope>
</reference>
<evidence type="ECO:0000256" key="3">
    <source>
        <dbReference type="ARBA" id="ARBA00022630"/>
    </source>
</evidence>
<dbReference type="AlphaFoldDB" id="A0A381PQ22"/>
<dbReference type="GO" id="GO:0003884">
    <property type="term" value="F:D-amino-acid oxidase activity"/>
    <property type="evidence" value="ECO:0007669"/>
    <property type="project" value="InterPro"/>
</dbReference>
<evidence type="ECO:0000259" key="6">
    <source>
        <dbReference type="Pfam" id="PF01266"/>
    </source>
</evidence>
<comment type="similarity">
    <text evidence="2">Belongs to the DAMOX/DASOX family.</text>
</comment>